<dbReference type="EMBL" id="RRYP01007093">
    <property type="protein sequence ID" value="TNV80741.1"/>
    <property type="molecule type" value="Genomic_DNA"/>
</dbReference>
<dbReference type="PROSITE" id="PS00108">
    <property type="entry name" value="PROTEIN_KINASE_ST"/>
    <property type="match status" value="1"/>
</dbReference>
<gene>
    <name evidence="2" type="ORF">FGO68_gene15366</name>
</gene>
<dbReference type="GO" id="GO:0004674">
    <property type="term" value="F:protein serine/threonine kinase activity"/>
    <property type="evidence" value="ECO:0007669"/>
    <property type="project" value="TreeGrafter"/>
</dbReference>
<reference evidence="2" key="1">
    <citation type="submission" date="2019-06" db="EMBL/GenBank/DDBJ databases">
        <authorList>
            <person name="Zheng W."/>
        </authorList>
    </citation>
    <scope>NUCLEOTIDE SEQUENCE</scope>
    <source>
        <strain evidence="2">QDHG01</strain>
    </source>
</reference>
<evidence type="ECO:0000313" key="2">
    <source>
        <dbReference type="EMBL" id="TNV80741.1"/>
    </source>
</evidence>
<dbReference type="PROSITE" id="PS50011">
    <property type="entry name" value="PROTEIN_KINASE_DOM"/>
    <property type="match status" value="1"/>
</dbReference>
<dbReference type="InterPro" id="IPR011009">
    <property type="entry name" value="Kinase-like_dom_sf"/>
</dbReference>
<dbReference type="OrthoDB" id="6071166at2759"/>
<dbReference type="InterPro" id="IPR000719">
    <property type="entry name" value="Prot_kinase_dom"/>
</dbReference>
<dbReference type="SMART" id="SM00220">
    <property type="entry name" value="S_TKc"/>
    <property type="match status" value="1"/>
</dbReference>
<evidence type="ECO:0000259" key="1">
    <source>
        <dbReference type="PROSITE" id="PS50011"/>
    </source>
</evidence>
<dbReference type="Pfam" id="PF00069">
    <property type="entry name" value="Pkinase"/>
    <property type="match status" value="1"/>
</dbReference>
<dbReference type="PANTHER" id="PTHR44167">
    <property type="entry name" value="OVARIAN-SPECIFIC SERINE/THREONINE-PROTEIN KINASE LOK-RELATED"/>
    <property type="match status" value="1"/>
</dbReference>
<dbReference type="PANTHER" id="PTHR44167:SF24">
    <property type="entry name" value="SERINE_THREONINE-PROTEIN KINASE CHK2"/>
    <property type="match status" value="1"/>
</dbReference>
<evidence type="ECO:0000313" key="3">
    <source>
        <dbReference type="Proteomes" id="UP000785679"/>
    </source>
</evidence>
<dbReference type="Proteomes" id="UP000785679">
    <property type="component" value="Unassembled WGS sequence"/>
</dbReference>
<dbReference type="Gene3D" id="1.10.510.10">
    <property type="entry name" value="Transferase(Phosphotransferase) domain 1"/>
    <property type="match status" value="1"/>
</dbReference>
<proteinExistence type="predicted"/>
<dbReference type="InterPro" id="IPR008271">
    <property type="entry name" value="Ser/Thr_kinase_AS"/>
</dbReference>
<sequence length="595" mass="68698">MAGNVQSFHIEFHHESTCLFGKSIMNYILSLFKCYDSFDIIMEPLEKPPIKFTEVGFPHPYVMEMDKYFPKEIQCLELYEASVETSPCNRYLKCMRISMTKGSLVYHCKSEIEETDKIIKVFVSLGKVRDQYGNESVHLISLEKIAKLEYDIQSQLADTADGHSIAQKNPSFYQHVKPPFKAFSVTACAIVQNYEPLTSLKSVMIRIKRSRDKIEESNFVRKFLQLYIHIADQIAAIQCELKRVGIFHRDIKPENYLITEDLKVKLIDFGHATKDKDRNFNVGTPGYLSPEVSSLTQDYDLGKADMFSVGVTLYEMLVFCDVRLFDLETKDGKELNAMLSRGDIGYIELFQQIVTKLIQSEKIKKKTQKLRAKYLIQAIQHNPQDRCEPELLIESLNLFRAENNLKYITDENKDLRATVSKILEIQPPEPSLLHSKSYGSSADKSLSDDQIEALDDNLEITHFTYIECLTSDSRQAIIKMKEYSRWDDLKEVINELEEGFAGRIEVVKNKKQIIKFKITRDDAVYDVTLVAGEKEPFNLEEFKEGIEEEHYWVRSKMRNFDQLYLMVSSVECDGDAFALASEILQTKSLKEAEIQ</sequence>
<dbReference type="GO" id="GO:0005737">
    <property type="term" value="C:cytoplasm"/>
    <property type="evidence" value="ECO:0007669"/>
    <property type="project" value="TreeGrafter"/>
</dbReference>
<comment type="caution">
    <text evidence="2">The sequence shown here is derived from an EMBL/GenBank/DDBJ whole genome shotgun (WGS) entry which is preliminary data.</text>
</comment>
<dbReference type="GO" id="GO:0005524">
    <property type="term" value="F:ATP binding"/>
    <property type="evidence" value="ECO:0007669"/>
    <property type="project" value="InterPro"/>
</dbReference>
<feature type="domain" description="Protein kinase" evidence="1">
    <location>
        <begin position="91"/>
        <end position="399"/>
    </location>
</feature>
<name>A0A8J8NV72_HALGN</name>
<protein>
    <recommendedName>
        <fullName evidence="1">Protein kinase domain-containing protein</fullName>
    </recommendedName>
</protein>
<dbReference type="AlphaFoldDB" id="A0A8J8NV72"/>
<accession>A0A8J8NV72</accession>
<dbReference type="SUPFAM" id="SSF56112">
    <property type="entry name" value="Protein kinase-like (PK-like)"/>
    <property type="match status" value="1"/>
</dbReference>
<dbReference type="GO" id="GO:0005634">
    <property type="term" value="C:nucleus"/>
    <property type="evidence" value="ECO:0007669"/>
    <property type="project" value="TreeGrafter"/>
</dbReference>
<organism evidence="2 3">
    <name type="scientific">Halteria grandinella</name>
    <dbReference type="NCBI Taxonomy" id="5974"/>
    <lineage>
        <taxon>Eukaryota</taxon>
        <taxon>Sar</taxon>
        <taxon>Alveolata</taxon>
        <taxon>Ciliophora</taxon>
        <taxon>Intramacronucleata</taxon>
        <taxon>Spirotrichea</taxon>
        <taxon>Stichotrichia</taxon>
        <taxon>Sporadotrichida</taxon>
        <taxon>Halteriidae</taxon>
        <taxon>Halteria</taxon>
    </lineage>
</organism>
<dbReference type="GO" id="GO:0044773">
    <property type="term" value="P:mitotic DNA damage checkpoint signaling"/>
    <property type="evidence" value="ECO:0007669"/>
    <property type="project" value="TreeGrafter"/>
</dbReference>
<keyword evidence="3" id="KW-1185">Reference proteome</keyword>